<evidence type="ECO:0000313" key="2">
    <source>
        <dbReference type="Proteomes" id="UP000070444"/>
    </source>
</evidence>
<protein>
    <recommendedName>
        <fullName evidence="3">Alpha/beta-hydrolase</fullName>
    </recommendedName>
</protein>
<proteinExistence type="predicted"/>
<keyword evidence="2" id="KW-1185">Reference proteome</keyword>
<dbReference type="Proteomes" id="UP000070444">
    <property type="component" value="Unassembled WGS sequence"/>
</dbReference>
<dbReference type="EMBL" id="KQ964973">
    <property type="protein sequence ID" value="KXN65129.1"/>
    <property type="molecule type" value="Genomic_DNA"/>
</dbReference>
<accession>A0A137NQU2</accession>
<evidence type="ECO:0008006" key="3">
    <source>
        <dbReference type="Google" id="ProtNLM"/>
    </source>
</evidence>
<dbReference type="AlphaFoldDB" id="A0A137NQU2"/>
<name>A0A137NQU2_CONC2</name>
<organism evidence="1 2">
    <name type="scientific">Conidiobolus coronatus (strain ATCC 28846 / CBS 209.66 / NRRL 28638)</name>
    <name type="common">Delacroixia coronata</name>
    <dbReference type="NCBI Taxonomy" id="796925"/>
    <lineage>
        <taxon>Eukaryota</taxon>
        <taxon>Fungi</taxon>
        <taxon>Fungi incertae sedis</taxon>
        <taxon>Zoopagomycota</taxon>
        <taxon>Entomophthoromycotina</taxon>
        <taxon>Entomophthoromycetes</taxon>
        <taxon>Entomophthorales</taxon>
        <taxon>Ancylistaceae</taxon>
        <taxon>Conidiobolus</taxon>
    </lineage>
</organism>
<reference evidence="1 2" key="1">
    <citation type="journal article" date="2015" name="Genome Biol. Evol.">
        <title>Phylogenomic analyses indicate that early fungi evolved digesting cell walls of algal ancestors of land plants.</title>
        <authorList>
            <person name="Chang Y."/>
            <person name="Wang S."/>
            <person name="Sekimoto S."/>
            <person name="Aerts A.L."/>
            <person name="Choi C."/>
            <person name="Clum A."/>
            <person name="LaButti K.M."/>
            <person name="Lindquist E.A."/>
            <person name="Yee Ngan C."/>
            <person name="Ohm R.A."/>
            <person name="Salamov A.A."/>
            <person name="Grigoriev I.V."/>
            <person name="Spatafora J.W."/>
            <person name="Berbee M.L."/>
        </authorList>
    </citation>
    <scope>NUCLEOTIDE SEQUENCE [LARGE SCALE GENOMIC DNA]</scope>
    <source>
        <strain evidence="1 2">NRRL 28638</strain>
    </source>
</reference>
<sequence>MGKNTLISPLLTKSIAQYLKNKIISLKWSLAKYKGIANGILTYYTRGPDLPSWSLKSQATVHALKAMDKVKVYPSLKFYRDHGNKLTTSTCNTTELKKSKIPKEFRALAHNLVKSYLEPRLGSEIFDSLNHWENSEPLEIEWLIPHNLELNAENPILLYFHGGGFFEGALGIKL</sequence>
<dbReference type="OrthoDB" id="408631at2759"/>
<evidence type="ECO:0000313" key="1">
    <source>
        <dbReference type="EMBL" id="KXN65129.1"/>
    </source>
</evidence>
<gene>
    <name evidence="1" type="ORF">CONCODRAFT_13391</name>
</gene>